<dbReference type="AlphaFoldDB" id="A0A3M6T945"/>
<evidence type="ECO:0008006" key="3">
    <source>
        <dbReference type="Google" id="ProtNLM"/>
    </source>
</evidence>
<proteinExistence type="predicted"/>
<evidence type="ECO:0000313" key="2">
    <source>
        <dbReference type="Proteomes" id="UP000275408"/>
    </source>
</evidence>
<accession>A0A3M6T945</accession>
<dbReference type="Proteomes" id="UP000275408">
    <property type="component" value="Unassembled WGS sequence"/>
</dbReference>
<gene>
    <name evidence="1" type="ORF">pdam_00007038</name>
</gene>
<evidence type="ECO:0000313" key="1">
    <source>
        <dbReference type="EMBL" id="RMX37851.1"/>
    </source>
</evidence>
<dbReference type="PANTHER" id="PTHR33332">
    <property type="entry name" value="REVERSE TRANSCRIPTASE DOMAIN-CONTAINING PROTEIN"/>
    <property type="match status" value="1"/>
</dbReference>
<reference evidence="1 2" key="1">
    <citation type="journal article" date="2018" name="Sci. Rep.">
        <title>Comparative analysis of the Pocillopora damicornis genome highlights role of immune system in coral evolution.</title>
        <authorList>
            <person name="Cunning R."/>
            <person name="Bay R.A."/>
            <person name="Gillette P."/>
            <person name="Baker A.C."/>
            <person name="Traylor-Knowles N."/>
        </authorList>
    </citation>
    <scope>NUCLEOTIDE SEQUENCE [LARGE SCALE GENOMIC DNA]</scope>
    <source>
        <strain evidence="1">RSMAS</strain>
        <tissue evidence="1">Whole animal</tissue>
    </source>
</reference>
<name>A0A3M6T945_POCDA</name>
<comment type="caution">
    <text evidence="1">The sequence shown here is derived from an EMBL/GenBank/DDBJ whole genome shotgun (WGS) entry which is preliminary data.</text>
</comment>
<dbReference type="EMBL" id="RCHS01004067">
    <property type="protein sequence ID" value="RMX37851.1"/>
    <property type="molecule type" value="Genomic_DNA"/>
</dbReference>
<protein>
    <recommendedName>
        <fullName evidence="3">Reverse transcriptase domain-containing protein</fullName>
    </recommendedName>
</protein>
<organism evidence="1 2">
    <name type="scientific">Pocillopora damicornis</name>
    <name type="common">Cauliflower coral</name>
    <name type="synonym">Millepora damicornis</name>
    <dbReference type="NCBI Taxonomy" id="46731"/>
    <lineage>
        <taxon>Eukaryota</taxon>
        <taxon>Metazoa</taxon>
        <taxon>Cnidaria</taxon>
        <taxon>Anthozoa</taxon>
        <taxon>Hexacorallia</taxon>
        <taxon>Scleractinia</taxon>
        <taxon>Astrocoeniina</taxon>
        <taxon>Pocilloporidae</taxon>
        <taxon>Pocillopora</taxon>
    </lineage>
</organism>
<keyword evidence="2" id="KW-1185">Reference proteome</keyword>
<sequence>MVNSWAEATDRTGSTVRVASFDYYKAFDLMKHRIPAKKVSLLSMPLFVKRLVINFFTNRQQGVRLARKCLSKWADILSGVPQQKKSGPWPFLLMIMIFSHLKCKPDTTISEVVPEGSTTNIQDAIESIQTWSTINRLQLNVAK</sequence>